<sequence length="296" mass="33557">MKIKNLLIVSIVGILAIVMNGCSSKSKQETITIGSKNFTENIILAHMMADVIEDQTDLKVERKFNLGGSNVAWKALLNNDIQMYPEYTGTIVSNYYQEMTGTAEETLQKAKDLLKNDKLVFDNPFGFNNTYTLAVKKETVDKYQLKSFTDLAKVSNQLILGSEFEFKDRPDGYPGLEKVYKMAFKNVKGMDHGIMYRSLNDNSVDVIDAFSTDGQIKLNNLIILEDDQSFFPPYNAGPLVRQDILTKYPQLAEALNKLRDKLDERNMQELNAKVDSEGLKEQKVAHDFLRDKGIIK</sequence>
<evidence type="ECO:0000313" key="3">
    <source>
        <dbReference type="Proteomes" id="UP001338137"/>
    </source>
</evidence>
<evidence type="ECO:0000313" key="2">
    <source>
        <dbReference type="EMBL" id="MEC0226265.1"/>
    </source>
</evidence>
<dbReference type="Gene3D" id="3.40.190.120">
    <property type="entry name" value="Osmoprotection protein (prox), domain 2"/>
    <property type="match status" value="1"/>
</dbReference>
<dbReference type="EMBL" id="JARLKY010000009">
    <property type="protein sequence ID" value="MEC0226265.1"/>
    <property type="molecule type" value="Genomic_DNA"/>
</dbReference>
<accession>A0ABU6FWI1</accession>
<keyword evidence="3" id="KW-1185">Reference proteome</keyword>
<dbReference type="Proteomes" id="UP001338137">
    <property type="component" value="Unassembled WGS sequence"/>
</dbReference>
<organism evidence="2 3">
    <name type="scientific">Paenibacillus alba</name>
    <dbReference type="NCBI Taxonomy" id="1197127"/>
    <lineage>
        <taxon>Bacteria</taxon>
        <taxon>Bacillati</taxon>
        <taxon>Bacillota</taxon>
        <taxon>Bacilli</taxon>
        <taxon>Bacillales</taxon>
        <taxon>Paenibacillaceae</taxon>
        <taxon>Paenibacillus</taxon>
    </lineage>
</organism>
<dbReference type="InterPro" id="IPR007210">
    <property type="entry name" value="ABC_Gly_betaine_transp_sub-bd"/>
</dbReference>
<gene>
    <name evidence="2" type="ORF">P4I72_03955</name>
</gene>
<dbReference type="Pfam" id="PF04069">
    <property type="entry name" value="OpuAC"/>
    <property type="match status" value="1"/>
</dbReference>
<protein>
    <submittedName>
        <fullName evidence="2">Glycine betaine ABC transporter substrate-binding protein</fullName>
    </submittedName>
</protein>
<dbReference type="Gene3D" id="3.40.190.10">
    <property type="entry name" value="Periplasmic binding protein-like II"/>
    <property type="match status" value="1"/>
</dbReference>
<proteinExistence type="predicted"/>
<name>A0ABU6FWI1_9BACL</name>
<reference evidence="2 3" key="1">
    <citation type="submission" date="2023-03" db="EMBL/GenBank/DDBJ databases">
        <title>Bacillus Genome Sequencing.</title>
        <authorList>
            <person name="Dunlap C."/>
        </authorList>
    </citation>
    <scope>NUCLEOTIDE SEQUENCE [LARGE SCALE GENOMIC DNA]</scope>
    <source>
        <strain evidence="2 3">BD-533</strain>
    </source>
</reference>
<dbReference type="RefSeq" id="WP_326070657.1">
    <property type="nucleotide sequence ID" value="NZ_JARLKY010000009.1"/>
</dbReference>
<feature type="domain" description="ABC-type glycine betaine transport system substrate-binding" evidence="1">
    <location>
        <begin position="30"/>
        <end position="290"/>
    </location>
</feature>
<dbReference type="CDD" id="cd13609">
    <property type="entry name" value="PBP2_Opu_like_1"/>
    <property type="match status" value="1"/>
</dbReference>
<dbReference type="SUPFAM" id="SSF53850">
    <property type="entry name" value="Periplasmic binding protein-like II"/>
    <property type="match status" value="1"/>
</dbReference>
<comment type="caution">
    <text evidence="2">The sequence shown here is derived from an EMBL/GenBank/DDBJ whole genome shotgun (WGS) entry which is preliminary data.</text>
</comment>
<evidence type="ECO:0000259" key="1">
    <source>
        <dbReference type="Pfam" id="PF04069"/>
    </source>
</evidence>